<accession>A0AAE0CFB6</accession>
<reference evidence="2 3" key="1">
    <citation type="journal article" date="2015" name="Genome Biol. Evol.">
        <title>Comparative Genomics of a Bacterivorous Green Alga Reveals Evolutionary Causalities and Consequences of Phago-Mixotrophic Mode of Nutrition.</title>
        <authorList>
            <person name="Burns J.A."/>
            <person name="Paasch A."/>
            <person name="Narechania A."/>
            <person name="Kim E."/>
        </authorList>
    </citation>
    <scope>NUCLEOTIDE SEQUENCE [LARGE SCALE GENOMIC DNA]</scope>
    <source>
        <strain evidence="2 3">PLY_AMNH</strain>
    </source>
</reference>
<protein>
    <submittedName>
        <fullName evidence="2">Uncharacterized protein</fullName>
    </submittedName>
</protein>
<organism evidence="2 3">
    <name type="scientific">Cymbomonas tetramitiformis</name>
    <dbReference type="NCBI Taxonomy" id="36881"/>
    <lineage>
        <taxon>Eukaryota</taxon>
        <taxon>Viridiplantae</taxon>
        <taxon>Chlorophyta</taxon>
        <taxon>Pyramimonadophyceae</taxon>
        <taxon>Pyramimonadales</taxon>
        <taxon>Pyramimonadaceae</taxon>
        <taxon>Cymbomonas</taxon>
    </lineage>
</organism>
<sequence length="104" mass="10899">MSPAVGADAEEDHPADEGTSGPGATRPGMAGCREDGEDLRLSLHLSLDSAGGGQRARGHRVGALRQWRETHVGPVLETGTRIEVLWPGQAQSGLRAWFAGVVGF</sequence>
<proteinExistence type="predicted"/>
<name>A0AAE0CFB6_9CHLO</name>
<comment type="caution">
    <text evidence="2">The sequence shown here is derived from an EMBL/GenBank/DDBJ whole genome shotgun (WGS) entry which is preliminary data.</text>
</comment>
<feature type="region of interest" description="Disordered" evidence="1">
    <location>
        <begin position="1"/>
        <end position="35"/>
    </location>
</feature>
<evidence type="ECO:0000313" key="2">
    <source>
        <dbReference type="EMBL" id="KAK3252807.1"/>
    </source>
</evidence>
<keyword evidence="3" id="KW-1185">Reference proteome</keyword>
<dbReference type="AlphaFoldDB" id="A0AAE0CFB6"/>
<dbReference type="Proteomes" id="UP001190700">
    <property type="component" value="Unassembled WGS sequence"/>
</dbReference>
<evidence type="ECO:0000313" key="3">
    <source>
        <dbReference type="Proteomes" id="UP001190700"/>
    </source>
</evidence>
<gene>
    <name evidence="2" type="ORF">CYMTET_37917</name>
</gene>
<dbReference type="EMBL" id="LGRX02025184">
    <property type="protein sequence ID" value="KAK3252807.1"/>
    <property type="molecule type" value="Genomic_DNA"/>
</dbReference>
<evidence type="ECO:0000256" key="1">
    <source>
        <dbReference type="SAM" id="MobiDB-lite"/>
    </source>
</evidence>